<reference evidence="4" key="1">
    <citation type="submission" date="2018-01" db="EMBL/GenBank/DDBJ databases">
        <authorList>
            <person name="Alioto T."/>
            <person name="Alioto T."/>
        </authorList>
    </citation>
    <scope>NUCLEOTIDE SEQUENCE [LARGE SCALE GENOMIC DNA]</scope>
</reference>
<keyword evidence="2" id="KW-0472">Membrane</keyword>
<dbReference type="Proteomes" id="UP000268350">
    <property type="component" value="Unassembled WGS sequence"/>
</dbReference>
<keyword evidence="2" id="KW-0812">Transmembrane</keyword>
<organism evidence="3 4">
    <name type="scientific">Drosophila guanche</name>
    <name type="common">Fruit fly</name>
    <dbReference type="NCBI Taxonomy" id="7266"/>
    <lineage>
        <taxon>Eukaryota</taxon>
        <taxon>Metazoa</taxon>
        <taxon>Ecdysozoa</taxon>
        <taxon>Arthropoda</taxon>
        <taxon>Hexapoda</taxon>
        <taxon>Insecta</taxon>
        <taxon>Pterygota</taxon>
        <taxon>Neoptera</taxon>
        <taxon>Endopterygota</taxon>
        <taxon>Diptera</taxon>
        <taxon>Brachycera</taxon>
        <taxon>Muscomorpha</taxon>
        <taxon>Ephydroidea</taxon>
        <taxon>Drosophilidae</taxon>
        <taxon>Drosophila</taxon>
        <taxon>Sophophora</taxon>
    </lineage>
</organism>
<dbReference type="AlphaFoldDB" id="A0A3B0JQY1"/>
<dbReference type="OMA" id="EWRIEHI"/>
<gene>
    <name evidence="3" type="ORF">DGUA_6G002809</name>
</gene>
<name>A0A3B0JQY1_DROGU</name>
<feature type="transmembrane region" description="Helical" evidence="2">
    <location>
        <begin position="81"/>
        <end position="103"/>
    </location>
</feature>
<feature type="compositionally biased region" description="Basic and acidic residues" evidence="1">
    <location>
        <begin position="121"/>
        <end position="132"/>
    </location>
</feature>
<evidence type="ECO:0000313" key="4">
    <source>
        <dbReference type="Proteomes" id="UP000268350"/>
    </source>
</evidence>
<dbReference type="EMBL" id="OUUW01000001">
    <property type="protein sequence ID" value="SPP75081.1"/>
    <property type="molecule type" value="Genomic_DNA"/>
</dbReference>
<proteinExistence type="predicted"/>
<evidence type="ECO:0000256" key="1">
    <source>
        <dbReference type="SAM" id="MobiDB-lite"/>
    </source>
</evidence>
<accession>A0A3B0JQY1</accession>
<dbReference type="CDD" id="cd20259">
    <property type="entry name" value="pgc"/>
    <property type="match status" value="1"/>
</dbReference>
<protein>
    <recommendedName>
        <fullName evidence="5">Transmembrane protein</fullName>
    </recommendedName>
</protein>
<feature type="region of interest" description="Disordered" evidence="1">
    <location>
        <begin position="102"/>
        <end position="132"/>
    </location>
</feature>
<keyword evidence="4" id="KW-1185">Reference proteome</keyword>
<sequence>MCDYKREYSYVMDDSAFDGDVSMASFDHGFENLWVQVAEELRREREMNELDQLFQQKLSLTEQSAVCNQEWRIEHIAKMKWFSLFLVFGVLALIGSLGTLTAAEPVPAPEPKGRPHTTRRPRNDNDNDSDRR</sequence>
<evidence type="ECO:0008006" key="5">
    <source>
        <dbReference type="Google" id="ProtNLM"/>
    </source>
</evidence>
<dbReference type="OrthoDB" id="7825943at2759"/>
<keyword evidence="2" id="KW-1133">Transmembrane helix</keyword>
<evidence type="ECO:0000256" key="2">
    <source>
        <dbReference type="SAM" id="Phobius"/>
    </source>
</evidence>
<evidence type="ECO:0000313" key="3">
    <source>
        <dbReference type="EMBL" id="SPP75081.1"/>
    </source>
</evidence>